<keyword evidence="2" id="KW-1185">Reference proteome</keyword>
<comment type="caution">
    <text evidence="1">The sequence shown here is derived from an EMBL/GenBank/DDBJ whole genome shotgun (WGS) entry which is preliminary data.</text>
</comment>
<accession>A0AAD6XB54</accession>
<organism evidence="1 2">
    <name type="scientific">Mycena alexandri</name>
    <dbReference type="NCBI Taxonomy" id="1745969"/>
    <lineage>
        <taxon>Eukaryota</taxon>
        <taxon>Fungi</taxon>
        <taxon>Dikarya</taxon>
        <taxon>Basidiomycota</taxon>
        <taxon>Agaricomycotina</taxon>
        <taxon>Agaricomycetes</taxon>
        <taxon>Agaricomycetidae</taxon>
        <taxon>Agaricales</taxon>
        <taxon>Marasmiineae</taxon>
        <taxon>Mycenaceae</taxon>
        <taxon>Mycena</taxon>
    </lineage>
</organism>
<protein>
    <submittedName>
        <fullName evidence="1">Uncharacterized protein</fullName>
    </submittedName>
</protein>
<dbReference type="Proteomes" id="UP001218188">
    <property type="component" value="Unassembled WGS sequence"/>
</dbReference>
<evidence type="ECO:0000313" key="2">
    <source>
        <dbReference type="Proteomes" id="UP001218188"/>
    </source>
</evidence>
<gene>
    <name evidence="1" type="ORF">C8F04DRAFT_1088597</name>
</gene>
<name>A0AAD6XB54_9AGAR</name>
<evidence type="ECO:0000313" key="1">
    <source>
        <dbReference type="EMBL" id="KAJ7038814.1"/>
    </source>
</evidence>
<dbReference type="AlphaFoldDB" id="A0AAD6XB54"/>
<sequence length="151" mass="16527">MKVSFFRWWVKSAPSSSGSPIRRYRRSWRRCVRGRATRPPTGNLLLAVTGSVRLPSARAGVSSSGGRYKYSGQYFQGRRQIGIRAKYNAECAESLSSTRWNHRSSNWGALICEARLSTPDGSSSRGCSGSRPGILLLPAGNLVSLPSFKSA</sequence>
<dbReference type="EMBL" id="JARJCM010000030">
    <property type="protein sequence ID" value="KAJ7038814.1"/>
    <property type="molecule type" value="Genomic_DNA"/>
</dbReference>
<proteinExistence type="predicted"/>
<reference evidence="1" key="1">
    <citation type="submission" date="2023-03" db="EMBL/GenBank/DDBJ databases">
        <title>Massive genome expansion in bonnet fungi (Mycena s.s.) driven by repeated elements and novel gene families across ecological guilds.</title>
        <authorList>
            <consortium name="Lawrence Berkeley National Laboratory"/>
            <person name="Harder C.B."/>
            <person name="Miyauchi S."/>
            <person name="Viragh M."/>
            <person name="Kuo A."/>
            <person name="Thoen E."/>
            <person name="Andreopoulos B."/>
            <person name="Lu D."/>
            <person name="Skrede I."/>
            <person name="Drula E."/>
            <person name="Henrissat B."/>
            <person name="Morin E."/>
            <person name="Kohler A."/>
            <person name="Barry K."/>
            <person name="LaButti K."/>
            <person name="Morin E."/>
            <person name="Salamov A."/>
            <person name="Lipzen A."/>
            <person name="Mereny Z."/>
            <person name="Hegedus B."/>
            <person name="Baldrian P."/>
            <person name="Stursova M."/>
            <person name="Weitz H."/>
            <person name="Taylor A."/>
            <person name="Grigoriev I.V."/>
            <person name="Nagy L.G."/>
            <person name="Martin F."/>
            <person name="Kauserud H."/>
        </authorList>
    </citation>
    <scope>NUCLEOTIDE SEQUENCE</scope>
    <source>
        <strain evidence="1">CBHHK200</strain>
    </source>
</reference>